<feature type="region of interest" description="Disordered" evidence="1">
    <location>
        <begin position="1"/>
        <end position="47"/>
    </location>
</feature>
<feature type="compositionally biased region" description="Basic and acidic residues" evidence="1">
    <location>
        <begin position="69"/>
        <end position="79"/>
    </location>
</feature>
<dbReference type="EMBL" id="JBJKBG010000011">
    <property type="protein sequence ID" value="KAL3717586.1"/>
    <property type="molecule type" value="Genomic_DNA"/>
</dbReference>
<keyword evidence="3" id="KW-1185">Reference proteome</keyword>
<accession>A0ABD3IT77</accession>
<reference evidence="2 3" key="1">
    <citation type="submission" date="2024-11" db="EMBL/GenBank/DDBJ databases">
        <title>Chromosome-level genome assembly of Eucalyptus globulus Labill. provides insights into its genome evolution.</title>
        <authorList>
            <person name="Li X."/>
        </authorList>
    </citation>
    <scope>NUCLEOTIDE SEQUENCE [LARGE SCALE GENOMIC DNA]</scope>
    <source>
        <strain evidence="2">CL2024</strain>
        <tissue evidence="2">Fresh tender leaves</tissue>
    </source>
</reference>
<evidence type="ECO:0000313" key="3">
    <source>
        <dbReference type="Proteomes" id="UP001634007"/>
    </source>
</evidence>
<protein>
    <submittedName>
        <fullName evidence="2">Uncharacterized protein</fullName>
    </submittedName>
</protein>
<sequence length="96" mass="10964">MLLSYPPRLPPPPPHRRNSTPSEAMKPQHPSGDSSLGHESKRATIGERLRRAYEAAIEAPQRGQFMTPRDVERRKAGHRVEDPIRTMMFLGSWNHT</sequence>
<organism evidence="2 3">
    <name type="scientific">Eucalyptus globulus</name>
    <name type="common">Tasmanian blue gum</name>
    <dbReference type="NCBI Taxonomy" id="34317"/>
    <lineage>
        <taxon>Eukaryota</taxon>
        <taxon>Viridiplantae</taxon>
        <taxon>Streptophyta</taxon>
        <taxon>Embryophyta</taxon>
        <taxon>Tracheophyta</taxon>
        <taxon>Spermatophyta</taxon>
        <taxon>Magnoliopsida</taxon>
        <taxon>eudicotyledons</taxon>
        <taxon>Gunneridae</taxon>
        <taxon>Pentapetalae</taxon>
        <taxon>rosids</taxon>
        <taxon>malvids</taxon>
        <taxon>Myrtales</taxon>
        <taxon>Myrtaceae</taxon>
        <taxon>Myrtoideae</taxon>
        <taxon>Eucalypteae</taxon>
        <taxon>Eucalyptus</taxon>
    </lineage>
</organism>
<feature type="region of interest" description="Disordered" evidence="1">
    <location>
        <begin position="59"/>
        <end position="79"/>
    </location>
</feature>
<dbReference type="Proteomes" id="UP001634007">
    <property type="component" value="Unassembled WGS sequence"/>
</dbReference>
<proteinExistence type="predicted"/>
<evidence type="ECO:0000256" key="1">
    <source>
        <dbReference type="SAM" id="MobiDB-lite"/>
    </source>
</evidence>
<evidence type="ECO:0000313" key="2">
    <source>
        <dbReference type="EMBL" id="KAL3717586.1"/>
    </source>
</evidence>
<feature type="compositionally biased region" description="Basic and acidic residues" evidence="1">
    <location>
        <begin position="36"/>
        <end position="47"/>
    </location>
</feature>
<name>A0ABD3IT77_EUCGL</name>
<dbReference type="AlphaFoldDB" id="A0ABD3IT77"/>
<gene>
    <name evidence="2" type="ORF">ACJRO7_009082</name>
</gene>
<comment type="caution">
    <text evidence="2">The sequence shown here is derived from an EMBL/GenBank/DDBJ whole genome shotgun (WGS) entry which is preliminary data.</text>
</comment>